<name>A0A7H1PRP4_9ACTN</name>
<dbReference type="EMBL" id="CP051006">
    <property type="protein sequence ID" value="QNT90724.1"/>
    <property type="molecule type" value="Genomic_DNA"/>
</dbReference>
<evidence type="ECO:0000313" key="1">
    <source>
        <dbReference type="EMBL" id="QNT90724.1"/>
    </source>
</evidence>
<evidence type="ECO:0000313" key="2">
    <source>
        <dbReference type="Proteomes" id="UP000516422"/>
    </source>
</evidence>
<sequence>MATAADVVAAARSALEGRRTPSSVIAGLGNRVSATAARLAPRRIALAAAGRALGA</sequence>
<dbReference type="KEGG" id="sgf:HEP81_00387"/>
<dbReference type="GeneID" id="91460045"/>
<dbReference type="Proteomes" id="UP000516422">
    <property type="component" value="Chromosome"/>
</dbReference>
<dbReference type="RefSeq" id="WP_157854330.1">
    <property type="nucleotide sequence ID" value="NZ_CP051006.1"/>
</dbReference>
<accession>A0A7H1PRP4</accession>
<dbReference type="AlphaFoldDB" id="A0A7H1PRP4"/>
<protein>
    <submittedName>
        <fullName evidence="1">Uncharacterized protein</fullName>
    </submittedName>
</protein>
<gene>
    <name evidence="1" type="ORF">HEP81_00387</name>
</gene>
<organism evidence="1 2">
    <name type="scientific">Streptomyces griseofuscus</name>
    <dbReference type="NCBI Taxonomy" id="146922"/>
    <lineage>
        <taxon>Bacteria</taxon>
        <taxon>Bacillati</taxon>
        <taxon>Actinomycetota</taxon>
        <taxon>Actinomycetes</taxon>
        <taxon>Kitasatosporales</taxon>
        <taxon>Streptomycetaceae</taxon>
        <taxon>Streptomyces</taxon>
    </lineage>
</organism>
<reference evidence="1 2" key="1">
    <citation type="submission" date="2020-04" db="EMBL/GenBank/DDBJ databases">
        <title>Characterization and engineering of Streptomyces griseofuscus DSM40191 as a potential heterologous host for expression of BGCs.</title>
        <authorList>
            <person name="Gren T."/>
            <person name="Whitford C.M."/>
            <person name="Mohite O.S."/>
            <person name="Joergensen T.S."/>
            <person name="Nielsen J.B."/>
            <person name="Lee S.Y."/>
            <person name="Weber T."/>
        </authorList>
    </citation>
    <scope>NUCLEOTIDE SEQUENCE [LARGE SCALE GENOMIC DNA]</scope>
    <source>
        <strain evidence="1 2">DSM 40191</strain>
    </source>
</reference>
<proteinExistence type="predicted"/>